<dbReference type="SUPFAM" id="SSF103473">
    <property type="entry name" value="MFS general substrate transporter"/>
    <property type="match status" value="1"/>
</dbReference>
<dbReference type="InterPro" id="IPR011701">
    <property type="entry name" value="MFS"/>
</dbReference>
<dbReference type="InterPro" id="IPR036259">
    <property type="entry name" value="MFS_trans_sf"/>
</dbReference>
<evidence type="ECO:0000256" key="4">
    <source>
        <dbReference type="ARBA" id="ARBA00022692"/>
    </source>
</evidence>
<feature type="transmembrane region" description="Helical" evidence="7">
    <location>
        <begin position="251"/>
        <end position="268"/>
    </location>
</feature>
<keyword evidence="6 7" id="KW-0472">Membrane</keyword>
<reference evidence="8 9" key="1">
    <citation type="submission" date="2011-08" db="EMBL/GenBank/DDBJ databases">
        <title>The Genome Sequence of Clostridium hathewayi WAL-18680.</title>
        <authorList>
            <consortium name="The Broad Institute Genome Sequencing Platform"/>
            <person name="Earl A."/>
            <person name="Ward D."/>
            <person name="Feldgarden M."/>
            <person name="Gevers D."/>
            <person name="Finegold S.M."/>
            <person name="Summanen P.H."/>
            <person name="Molitoris D.R."/>
            <person name="Song M."/>
            <person name="Daigneault M."/>
            <person name="Allen-Vercoe E."/>
            <person name="Young S.K."/>
            <person name="Zeng Q."/>
            <person name="Gargeya S."/>
            <person name="Fitzgerald M."/>
            <person name="Haas B."/>
            <person name="Abouelleil A."/>
            <person name="Alvarado L."/>
            <person name="Arachchi H.M."/>
            <person name="Berlin A."/>
            <person name="Brown A."/>
            <person name="Chapman S.B."/>
            <person name="Chen Z."/>
            <person name="Dunbar C."/>
            <person name="Freedman E."/>
            <person name="Gearin G."/>
            <person name="Gellesch M."/>
            <person name="Goldberg J."/>
            <person name="Griggs A."/>
            <person name="Gujja S."/>
            <person name="Heiman D."/>
            <person name="Howarth C."/>
            <person name="Larson L."/>
            <person name="Lui A."/>
            <person name="MacDonald P.J.P."/>
            <person name="Montmayeur A."/>
            <person name="Murphy C."/>
            <person name="Neiman D."/>
            <person name="Pearson M."/>
            <person name="Priest M."/>
            <person name="Roberts A."/>
            <person name="Saif S."/>
            <person name="Shea T."/>
            <person name="Shenoy N."/>
            <person name="Sisk P."/>
            <person name="Stolte C."/>
            <person name="Sykes S."/>
            <person name="Wortman J."/>
            <person name="Nusbaum C."/>
            <person name="Birren B."/>
        </authorList>
    </citation>
    <scope>NUCLEOTIDE SEQUENCE [LARGE SCALE GENOMIC DNA]</scope>
    <source>
        <strain evidence="8 9">WAL-18680</strain>
    </source>
</reference>
<feature type="transmembrane region" description="Helical" evidence="7">
    <location>
        <begin position="302"/>
        <end position="326"/>
    </location>
</feature>
<dbReference type="Proteomes" id="UP000005384">
    <property type="component" value="Unassembled WGS sequence"/>
</dbReference>
<protein>
    <recommendedName>
        <fullName evidence="10">Major facilitator superfamily (MFS) profile domain-containing protein</fullName>
    </recommendedName>
</protein>
<feature type="transmembrane region" description="Helical" evidence="7">
    <location>
        <begin position="365"/>
        <end position="385"/>
    </location>
</feature>
<feature type="transmembrane region" description="Helical" evidence="7">
    <location>
        <begin position="275"/>
        <end position="296"/>
    </location>
</feature>
<dbReference type="GO" id="GO:0005886">
    <property type="term" value="C:plasma membrane"/>
    <property type="evidence" value="ECO:0007669"/>
    <property type="project" value="UniProtKB-SubCell"/>
</dbReference>
<dbReference type="PATRIC" id="fig|742737.3.peg.2223"/>
<dbReference type="GO" id="GO:0022857">
    <property type="term" value="F:transmembrane transporter activity"/>
    <property type="evidence" value="ECO:0007669"/>
    <property type="project" value="InterPro"/>
</dbReference>
<dbReference type="PANTHER" id="PTHR23514:SF3">
    <property type="entry name" value="BYPASS OF STOP CODON PROTEIN 6"/>
    <property type="match status" value="1"/>
</dbReference>
<dbReference type="Pfam" id="PF07690">
    <property type="entry name" value="MFS_1"/>
    <property type="match status" value="1"/>
</dbReference>
<accession>G5IFC0</accession>
<proteinExistence type="inferred from homology"/>
<feature type="transmembrane region" description="Helical" evidence="7">
    <location>
        <begin position="172"/>
        <end position="193"/>
    </location>
</feature>
<dbReference type="InterPro" id="IPR051788">
    <property type="entry name" value="MFS_Transporter"/>
</dbReference>
<evidence type="ECO:0000256" key="6">
    <source>
        <dbReference type="ARBA" id="ARBA00023136"/>
    </source>
</evidence>
<feature type="transmembrane region" description="Helical" evidence="7">
    <location>
        <begin position="46"/>
        <end position="64"/>
    </location>
</feature>
<gene>
    <name evidence="8" type="ORF">HMPREF9473_02197</name>
</gene>
<evidence type="ECO:0000256" key="7">
    <source>
        <dbReference type="SAM" id="Phobius"/>
    </source>
</evidence>
<comment type="subcellular location">
    <subcellularLocation>
        <location evidence="1">Cell membrane</location>
        <topology evidence="1">Multi-pass membrane protein</topology>
    </subcellularLocation>
</comment>
<evidence type="ECO:0000256" key="2">
    <source>
        <dbReference type="ARBA" id="ARBA00008335"/>
    </source>
</evidence>
<dbReference type="HOGENOM" id="CLU_677758_0_0_9"/>
<feature type="transmembrane region" description="Helical" evidence="7">
    <location>
        <begin position="213"/>
        <end position="231"/>
    </location>
</feature>
<feature type="transmembrane region" description="Helical" evidence="7">
    <location>
        <begin position="12"/>
        <end position="34"/>
    </location>
</feature>
<dbReference type="OrthoDB" id="9769325at2"/>
<evidence type="ECO:0000313" key="9">
    <source>
        <dbReference type="Proteomes" id="UP000005384"/>
    </source>
</evidence>
<comment type="caution">
    <text evidence="8">The sequence shown here is derived from an EMBL/GenBank/DDBJ whole genome shotgun (WGS) entry which is preliminary data.</text>
</comment>
<sequence>MSIRDNYNHTLKASYVGYITQAIVNNFIPLLFLTFQSSFGISLEKITLLVTINFGIQLLVDLLSAKFVDKIGYRTAAVAAHIFAAAGIAGLGVFPDMFPDSYLGLLFCVCLYAVGGGLIEVLISPIVEACPTEKKDAAMSLLHSFYCWGSVLVIAVSTLFFTVFGIENWRAMALLWAVVPAGNAIFFTSVPIAMLTEEGQGMSIKSLLREKTFWVFAFIIVCAGASEQAMSQWASAFAESGLQVSKTVGDMAGPCMFAILMGVSRTFYARFSEKMNLVTFMAGSGVLCIFSYMLAAFSTNPILALAGCGLCGLSVGILWPGAFSLASATCPRGGTAMFALLALAGDLGCSTGPTLVGLVSDTAGGSISTGLIVAIAFPVLLIVALSRVRGNKVKLEGEGN</sequence>
<evidence type="ECO:0008006" key="10">
    <source>
        <dbReference type="Google" id="ProtNLM"/>
    </source>
</evidence>
<comment type="similarity">
    <text evidence="2">Belongs to the major facilitator superfamily.</text>
</comment>
<dbReference type="AlphaFoldDB" id="G5IFC0"/>
<organism evidence="8 9">
    <name type="scientific">Hungatella hathewayi WAL-18680</name>
    <dbReference type="NCBI Taxonomy" id="742737"/>
    <lineage>
        <taxon>Bacteria</taxon>
        <taxon>Bacillati</taxon>
        <taxon>Bacillota</taxon>
        <taxon>Clostridia</taxon>
        <taxon>Lachnospirales</taxon>
        <taxon>Lachnospiraceae</taxon>
        <taxon>Hungatella</taxon>
    </lineage>
</organism>
<dbReference type="RefSeq" id="WP_006780177.1">
    <property type="nucleotide sequence ID" value="NZ_CP040506.1"/>
</dbReference>
<dbReference type="Gene3D" id="1.20.1250.20">
    <property type="entry name" value="MFS general substrate transporter like domains"/>
    <property type="match status" value="2"/>
</dbReference>
<feature type="transmembrane region" description="Helical" evidence="7">
    <location>
        <begin position="76"/>
        <end position="95"/>
    </location>
</feature>
<dbReference type="EMBL" id="ADLN01000044">
    <property type="protein sequence ID" value="EHI59866.1"/>
    <property type="molecule type" value="Genomic_DNA"/>
</dbReference>
<evidence type="ECO:0000313" key="8">
    <source>
        <dbReference type="EMBL" id="EHI59866.1"/>
    </source>
</evidence>
<evidence type="ECO:0000256" key="1">
    <source>
        <dbReference type="ARBA" id="ARBA00004651"/>
    </source>
</evidence>
<keyword evidence="9" id="KW-1185">Reference proteome</keyword>
<keyword evidence="3" id="KW-0813">Transport</keyword>
<keyword evidence="4 7" id="KW-0812">Transmembrane</keyword>
<feature type="transmembrane region" description="Helical" evidence="7">
    <location>
        <begin position="101"/>
        <end position="124"/>
    </location>
</feature>
<feature type="transmembrane region" description="Helical" evidence="7">
    <location>
        <begin position="338"/>
        <end position="359"/>
    </location>
</feature>
<evidence type="ECO:0000256" key="5">
    <source>
        <dbReference type="ARBA" id="ARBA00022989"/>
    </source>
</evidence>
<evidence type="ECO:0000256" key="3">
    <source>
        <dbReference type="ARBA" id="ARBA00022448"/>
    </source>
</evidence>
<keyword evidence="5 7" id="KW-1133">Transmembrane helix</keyword>
<dbReference type="PANTHER" id="PTHR23514">
    <property type="entry name" value="BYPASS OF STOP CODON PROTEIN 6"/>
    <property type="match status" value="1"/>
</dbReference>
<name>G5IFC0_9FIRM</name>
<feature type="transmembrane region" description="Helical" evidence="7">
    <location>
        <begin position="145"/>
        <end position="166"/>
    </location>
</feature>